<dbReference type="AlphaFoldDB" id="A0AAV9N4E5"/>
<protein>
    <recommendedName>
        <fullName evidence="5">ER-bound oxygenase mpaB/mpaB'/Rubber oxygenase catalytic domain-containing protein</fullName>
    </recommendedName>
</protein>
<sequence>MSPTKARDPIPVKERNKAYYQLKFTHGLPPGTDSFDQFEKNPRHPRAPATPKRELPALPPLSERHGKWISKYLDTLDPETEYDQIIRTAMWFYGGDFQTAIGYACVFVWLVTTPAGAAAIHGRKVTVRGHQRYYETQMFNLHWVHWGSGSAETREYCEKINRTHAQVWKSVPGAFAHPWEAQAAIILLSWYEQFMRRTVGASNDMHPQVQMAWPAWGERVTGWFKAEPGDGSLSFGINYPRDFKEVEEFCEWYCNFDFDDQRNAEDIQKTHETAESFIHQFCELWFPRHLQFLGRGIILTLLPKNIRRKARLEDPHFVLKIFTKFAFRAIFELQDWMSDPVQPPIANFYKDIQEWDLSKIDARETGYRDQQAHRLQLFGRTVAFCVLGFLVLLYYIRR</sequence>
<keyword evidence="4" id="KW-1185">Reference proteome</keyword>
<evidence type="ECO:0000256" key="2">
    <source>
        <dbReference type="SAM" id="Phobius"/>
    </source>
</evidence>
<proteinExistence type="predicted"/>
<dbReference type="Proteomes" id="UP001358417">
    <property type="component" value="Unassembled WGS sequence"/>
</dbReference>
<accession>A0AAV9N4E5</accession>
<comment type="caution">
    <text evidence="3">The sequence shown here is derived from an EMBL/GenBank/DDBJ whole genome shotgun (WGS) entry which is preliminary data.</text>
</comment>
<name>A0AAV9N4E5_9EURO</name>
<evidence type="ECO:0000313" key="4">
    <source>
        <dbReference type="Proteomes" id="UP001358417"/>
    </source>
</evidence>
<dbReference type="EMBL" id="JAVRRD010000024">
    <property type="protein sequence ID" value="KAK5047675.1"/>
    <property type="molecule type" value="Genomic_DNA"/>
</dbReference>
<organism evidence="3 4">
    <name type="scientific">Exophiala bonariae</name>
    <dbReference type="NCBI Taxonomy" id="1690606"/>
    <lineage>
        <taxon>Eukaryota</taxon>
        <taxon>Fungi</taxon>
        <taxon>Dikarya</taxon>
        <taxon>Ascomycota</taxon>
        <taxon>Pezizomycotina</taxon>
        <taxon>Eurotiomycetes</taxon>
        <taxon>Chaetothyriomycetidae</taxon>
        <taxon>Chaetothyriales</taxon>
        <taxon>Herpotrichiellaceae</taxon>
        <taxon>Exophiala</taxon>
    </lineage>
</organism>
<dbReference type="GeneID" id="89974512"/>
<keyword evidence="2" id="KW-0812">Transmembrane</keyword>
<feature type="transmembrane region" description="Helical" evidence="2">
    <location>
        <begin position="377"/>
        <end position="396"/>
    </location>
</feature>
<evidence type="ECO:0000313" key="3">
    <source>
        <dbReference type="EMBL" id="KAK5047675.1"/>
    </source>
</evidence>
<reference evidence="3 4" key="1">
    <citation type="submission" date="2023-08" db="EMBL/GenBank/DDBJ databases">
        <title>Black Yeasts Isolated from many extreme environments.</title>
        <authorList>
            <person name="Coleine C."/>
            <person name="Stajich J.E."/>
            <person name="Selbmann L."/>
        </authorList>
    </citation>
    <scope>NUCLEOTIDE SEQUENCE [LARGE SCALE GENOMIC DNA]</scope>
    <source>
        <strain evidence="3 4">CCFEE 5792</strain>
    </source>
</reference>
<evidence type="ECO:0008006" key="5">
    <source>
        <dbReference type="Google" id="ProtNLM"/>
    </source>
</evidence>
<evidence type="ECO:0000256" key="1">
    <source>
        <dbReference type="SAM" id="MobiDB-lite"/>
    </source>
</evidence>
<keyword evidence="2" id="KW-1133">Transmembrane helix</keyword>
<gene>
    <name evidence="3" type="ORF">LTR84_006340</name>
</gene>
<dbReference type="RefSeq" id="XP_064703202.1">
    <property type="nucleotide sequence ID" value="XM_064849901.1"/>
</dbReference>
<feature type="region of interest" description="Disordered" evidence="1">
    <location>
        <begin position="24"/>
        <end position="57"/>
    </location>
</feature>
<keyword evidence="2" id="KW-0472">Membrane</keyword>